<dbReference type="SUPFAM" id="SSF56349">
    <property type="entry name" value="DNA breaking-rejoining enzymes"/>
    <property type="match status" value="1"/>
</dbReference>
<keyword evidence="2" id="KW-0812">Transmembrane</keyword>
<name>A0A9P1BY42_9DINO</name>
<dbReference type="Proteomes" id="UP001152797">
    <property type="component" value="Unassembled WGS sequence"/>
</dbReference>
<feature type="compositionally biased region" description="Basic residues" evidence="1">
    <location>
        <begin position="729"/>
        <end position="738"/>
    </location>
</feature>
<reference evidence="3" key="1">
    <citation type="submission" date="2022-10" db="EMBL/GenBank/DDBJ databases">
        <authorList>
            <person name="Chen Y."/>
            <person name="Dougan E. K."/>
            <person name="Chan C."/>
            <person name="Rhodes N."/>
            <person name="Thang M."/>
        </authorList>
    </citation>
    <scope>NUCLEOTIDE SEQUENCE</scope>
</reference>
<evidence type="ECO:0000313" key="5">
    <source>
        <dbReference type="Proteomes" id="UP001152797"/>
    </source>
</evidence>
<sequence>MWWERLAFAPFAIQSLFCPSRSSDTILLLLLGWAFGCVTGAFFTAICLSPQLRRCILRVIYFSLQETGLVGVTVETHSEQGNHHILVRVDPSSTPADEASPGTEIGTDTLSFSLIPASSSASGYTAAANWWESVTPVLPGPQVLALASQLREGGGLSGIERIKLAYGRGRQAAQIYRGEEILIIKLFPTGLLAKPRPQRSPRNFAMTLPEGTVTAEESTSPSHLFFQHSSEICHCLVVRKVDSGAVLCIPRSGIAAEYAGVIGPFSELTVRAATPAGGLSRRNLDIVLFDLDAAGFDGVISALPPGTDAAACKDFGRYRGQPDWPHIPSLLELYRQFVSSGDARLEPYFTAEEAEVPGLDGADVAGRPGAANGVDPMQDMLHQLLTQSSATQDLVTGMQGQFAQLGNRLSVLEKKQPGAAGLGGWRDSPQLFSGAPQGLTEDKKETLRQLAARGPAKLGDLGGTGRAPLPVGTDPLGGTIEEEDPEDLDGQPLSADPAASTLEKLLASQQRLLSHLVQAQARQNDPLALLSAPSADDADQPKGSGVKGIAARQMLQDSFRRHPQRVVALIYDRLATARRKASSSELEPRDLWYHFQESVPLGSHKTLTHVAFISASMFEAIQRNQTERLQMLCLLLAVFVEQAAFDGGSLRLAHLLTGLEDPPFAQTELHKAARSDLAHGALADPKWVTTQLQFLKDVDSIQERSGKYGRSAVPRPSEAADGTTATPKPKAKWKPKAKKPQEVGPEEGYSSGLDRALGKYNNLHDSLFHLAEATEHLRHELDSYSRASRPCSADAATVDASDESVASHSGSPEAVLDQPPVLLRSQHDSTALSLDPDRIQFKSVPSFKAESFICDPLLKAGFMNPVHLRTPQQHWPSTKRARVMCDRENLLKLFKKWDAHHCLALIPAANSELRYRCGLFAVYKSQEKDRQILNPIPENGRSMVMNASTLTLAHGSLLTGVYLAYDEDLVIGADDLEDFYHNFVVSPLHAQRNHIHGVFPGDIFEGWHAWDPKLKGKEVVGCFRTLAMGTSFAVEVAQHAHSNLLRRAGVLSPDLQVAYRKPLPRGPTLLLLCIDDLGILQKIPRGMPPDSKECYRGDLLLLEKAGAAYERAGLRTSSKKAVRNQSCATVLGGEIDGRRGTLNAPRLRILALSKLTLKLVTLGWATKHLLETIIGSWIFVLLFRRPLLSLFNDVFHEGECCKNRHEVFQLSTGAKQELLLVSLWSPFAGTNLRAVPLDRIYCSDASLAGGGVCVAPFTERGTLELSRVAEQKGFYTRVDSSTLGQYTARLEGGIVDDDENKCLGPPRSMQEGFLWDFCEVFRGTGNLSNSHKAVGLSVHPGFEIADGPQGDVLEPSTALAIVGLIARRVVRVWHIAPVCTTFGTLRRFLDFVFGGLPKDTPLFGASQGSFRIRWNRLFSELGVPTSEKHRGVTPKSLRGSGASWLFHYTEDVSKLLWRGRWQSRRTLEHYLQDVMGQVLLTDLSQDRRDLVLLLSEASSFLLVSALG</sequence>
<protein>
    <submittedName>
        <fullName evidence="3">Uncharacterized protein</fullName>
    </submittedName>
</protein>
<feature type="compositionally biased region" description="Acidic residues" evidence="1">
    <location>
        <begin position="480"/>
        <end position="489"/>
    </location>
</feature>
<keyword evidence="2" id="KW-1133">Transmembrane helix</keyword>
<reference evidence="4" key="2">
    <citation type="submission" date="2024-04" db="EMBL/GenBank/DDBJ databases">
        <authorList>
            <person name="Chen Y."/>
            <person name="Shah S."/>
            <person name="Dougan E. K."/>
            <person name="Thang M."/>
            <person name="Chan C."/>
        </authorList>
    </citation>
    <scope>NUCLEOTIDE SEQUENCE [LARGE SCALE GENOMIC DNA]</scope>
</reference>
<dbReference type="GO" id="GO:0003677">
    <property type="term" value="F:DNA binding"/>
    <property type="evidence" value="ECO:0007669"/>
    <property type="project" value="InterPro"/>
</dbReference>
<evidence type="ECO:0000313" key="3">
    <source>
        <dbReference type="EMBL" id="CAI3981616.1"/>
    </source>
</evidence>
<keyword evidence="5" id="KW-1185">Reference proteome</keyword>
<keyword evidence="2" id="KW-0472">Membrane</keyword>
<proteinExistence type="predicted"/>
<dbReference type="EMBL" id="CAMXCT020000647">
    <property type="protein sequence ID" value="CAL1134991.1"/>
    <property type="molecule type" value="Genomic_DNA"/>
</dbReference>
<evidence type="ECO:0000256" key="1">
    <source>
        <dbReference type="SAM" id="MobiDB-lite"/>
    </source>
</evidence>
<comment type="caution">
    <text evidence="3">The sequence shown here is derived from an EMBL/GenBank/DDBJ whole genome shotgun (WGS) entry which is preliminary data.</text>
</comment>
<evidence type="ECO:0000256" key="2">
    <source>
        <dbReference type="SAM" id="Phobius"/>
    </source>
</evidence>
<dbReference type="EMBL" id="CAMXCT010000647">
    <property type="protein sequence ID" value="CAI3981616.1"/>
    <property type="molecule type" value="Genomic_DNA"/>
</dbReference>
<dbReference type="InterPro" id="IPR011010">
    <property type="entry name" value="DNA_brk_join_enz"/>
</dbReference>
<dbReference type="EMBL" id="CAMXCT030000647">
    <property type="protein sequence ID" value="CAL4768928.1"/>
    <property type="molecule type" value="Genomic_DNA"/>
</dbReference>
<gene>
    <name evidence="3" type="ORF">C1SCF055_LOCUS9387</name>
</gene>
<accession>A0A9P1BY42</accession>
<organism evidence="3">
    <name type="scientific">Cladocopium goreaui</name>
    <dbReference type="NCBI Taxonomy" id="2562237"/>
    <lineage>
        <taxon>Eukaryota</taxon>
        <taxon>Sar</taxon>
        <taxon>Alveolata</taxon>
        <taxon>Dinophyceae</taxon>
        <taxon>Suessiales</taxon>
        <taxon>Symbiodiniaceae</taxon>
        <taxon>Cladocopium</taxon>
    </lineage>
</organism>
<feature type="region of interest" description="Disordered" evidence="1">
    <location>
        <begin position="795"/>
        <end position="819"/>
    </location>
</feature>
<dbReference type="OrthoDB" id="422842at2759"/>
<feature type="region of interest" description="Disordered" evidence="1">
    <location>
        <begin position="705"/>
        <end position="750"/>
    </location>
</feature>
<feature type="region of interest" description="Disordered" evidence="1">
    <location>
        <begin position="418"/>
        <end position="493"/>
    </location>
</feature>
<evidence type="ECO:0000313" key="4">
    <source>
        <dbReference type="EMBL" id="CAL1134991.1"/>
    </source>
</evidence>
<feature type="transmembrane region" description="Helical" evidence="2">
    <location>
        <begin position="32"/>
        <end position="48"/>
    </location>
</feature>